<evidence type="ECO:0000256" key="4">
    <source>
        <dbReference type="ARBA" id="ARBA00023204"/>
    </source>
</evidence>
<keyword evidence="2" id="KW-0227">DNA damage</keyword>
<dbReference type="InterPro" id="IPR050116">
    <property type="entry name" value="DNA_polymerase-Y"/>
</dbReference>
<keyword evidence="5" id="KW-0742">SOS response</keyword>
<dbReference type="GO" id="GO:0003684">
    <property type="term" value="F:damaged DNA binding"/>
    <property type="evidence" value="ECO:0007669"/>
    <property type="project" value="InterPro"/>
</dbReference>
<evidence type="ECO:0000256" key="5">
    <source>
        <dbReference type="ARBA" id="ARBA00023236"/>
    </source>
</evidence>
<dbReference type="PANTHER" id="PTHR11076">
    <property type="entry name" value="DNA REPAIR POLYMERASE UMUC / TRANSFERASE FAMILY MEMBER"/>
    <property type="match status" value="1"/>
</dbReference>
<comment type="similarity">
    <text evidence="1">Belongs to the DNA polymerase type-Y family.</text>
</comment>
<accession>A0A7Z2T6B9</accession>
<dbReference type="GO" id="GO:0042276">
    <property type="term" value="P:error-prone translesion synthesis"/>
    <property type="evidence" value="ECO:0007669"/>
    <property type="project" value="TreeGrafter"/>
</dbReference>
<dbReference type="InterPro" id="IPR043502">
    <property type="entry name" value="DNA/RNA_pol_sf"/>
</dbReference>
<dbReference type="InterPro" id="IPR025188">
    <property type="entry name" value="DUF4113"/>
</dbReference>
<protein>
    <submittedName>
        <fullName evidence="7">DUF4113 domain-containing protein</fullName>
    </submittedName>
</protein>
<evidence type="ECO:0000259" key="6">
    <source>
        <dbReference type="PROSITE" id="PS50173"/>
    </source>
</evidence>
<dbReference type="GO" id="GO:0003887">
    <property type="term" value="F:DNA-directed DNA polymerase activity"/>
    <property type="evidence" value="ECO:0007669"/>
    <property type="project" value="TreeGrafter"/>
</dbReference>
<dbReference type="Pfam" id="PF00817">
    <property type="entry name" value="IMS"/>
    <property type="match status" value="1"/>
</dbReference>
<dbReference type="KEGG" id="vas:GT360_15610"/>
<sequence>MTMIFLCDVHAMYCSVEAVFRPDLRDKPIVVLSNGDGMIVAANKRAKAAGVKKFAPYFQQKKQLEANGVAVFSSNYELYADMSNRLHSILEESQIFTHYHRYSIDEAFAAVENVSQTDEEWVATARQVRRLAWTNTRLPIGCGLGRTFTLAKVASHIGKTFEGYRGIALLTPQNEAKMLPSVPVGEIWGVGRRTAAMLATKGIYNAAELAAMPLKLARQSGSVNLERVVRELNGEQVFNFRSFPDVQSKQEIGSSLSLTVRAETYDELRQALSARVAVAAAKLRTSGLGTRCVQFYVSSGQHAKTYFSRSETVRFVTAIDDTRTLTQAMTNALDNGLFQEGQRYYKIGCRCLELGDIRQTQGDMFAPHQDPRLMTVMDRINSLAGERIVRLGAEGFEAKAKMTRDRLSPAYLTKWADLPIVHCQ</sequence>
<keyword evidence="3" id="KW-0741">SOS mutagenesis</keyword>
<dbReference type="Pfam" id="PF13438">
    <property type="entry name" value="DUF4113"/>
    <property type="match status" value="1"/>
</dbReference>
<dbReference type="InterPro" id="IPR001126">
    <property type="entry name" value="UmuC"/>
</dbReference>
<dbReference type="InterPro" id="IPR017961">
    <property type="entry name" value="DNA_pol_Y-fam_little_finger"/>
</dbReference>
<dbReference type="EMBL" id="CP047476">
    <property type="protein sequence ID" value="QIA64988.1"/>
    <property type="molecule type" value="Genomic_DNA"/>
</dbReference>
<name>A0A7Z2T6B9_9VIBR</name>
<organism evidence="7 8">
    <name type="scientific">Vibrio astriarenae</name>
    <dbReference type="NCBI Taxonomy" id="1481923"/>
    <lineage>
        <taxon>Bacteria</taxon>
        <taxon>Pseudomonadati</taxon>
        <taxon>Pseudomonadota</taxon>
        <taxon>Gammaproteobacteria</taxon>
        <taxon>Vibrionales</taxon>
        <taxon>Vibrionaceae</taxon>
        <taxon>Vibrio</taxon>
    </lineage>
</organism>
<dbReference type="GO" id="GO:0009432">
    <property type="term" value="P:SOS response"/>
    <property type="evidence" value="ECO:0007669"/>
    <property type="project" value="UniProtKB-KW"/>
</dbReference>
<dbReference type="Gene3D" id="3.40.1170.60">
    <property type="match status" value="1"/>
</dbReference>
<dbReference type="Gene3D" id="3.30.70.270">
    <property type="match status" value="1"/>
</dbReference>
<evidence type="ECO:0000256" key="2">
    <source>
        <dbReference type="ARBA" id="ARBA00022763"/>
    </source>
</evidence>
<dbReference type="AlphaFoldDB" id="A0A7Z2T6B9"/>
<dbReference type="PROSITE" id="PS50173">
    <property type="entry name" value="UMUC"/>
    <property type="match status" value="1"/>
</dbReference>
<dbReference type="CDD" id="cd01700">
    <property type="entry name" value="PolY_Pol_V_umuC"/>
    <property type="match status" value="1"/>
</dbReference>
<dbReference type="GO" id="GO:0005829">
    <property type="term" value="C:cytosol"/>
    <property type="evidence" value="ECO:0007669"/>
    <property type="project" value="TreeGrafter"/>
</dbReference>
<dbReference type="Proteomes" id="UP000464262">
    <property type="component" value="Chromosome 2"/>
</dbReference>
<dbReference type="SUPFAM" id="SSF56672">
    <property type="entry name" value="DNA/RNA polymerases"/>
    <property type="match status" value="1"/>
</dbReference>
<evidence type="ECO:0000313" key="8">
    <source>
        <dbReference type="Proteomes" id="UP000464262"/>
    </source>
</evidence>
<feature type="domain" description="UmuC" evidence="6">
    <location>
        <begin position="4"/>
        <end position="191"/>
    </location>
</feature>
<dbReference type="InterPro" id="IPR043128">
    <property type="entry name" value="Rev_trsase/Diguanyl_cyclase"/>
</dbReference>
<keyword evidence="8" id="KW-1185">Reference proteome</keyword>
<gene>
    <name evidence="7" type="ORF">GT360_15610</name>
</gene>
<dbReference type="PANTHER" id="PTHR11076:SF34">
    <property type="entry name" value="PROTEIN UMUC"/>
    <property type="match status" value="1"/>
</dbReference>
<evidence type="ECO:0000256" key="1">
    <source>
        <dbReference type="ARBA" id="ARBA00010945"/>
    </source>
</evidence>
<dbReference type="RefSeq" id="WP_164649888.1">
    <property type="nucleotide sequence ID" value="NZ_CP047476.1"/>
</dbReference>
<reference evidence="7 8" key="1">
    <citation type="submission" date="2020-01" db="EMBL/GenBank/DDBJ databases">
        <title>Whole genome and functional gene identification of agarase of Vibrio HN897.</title>
        <authorList>
            <person name="Liu Y."/>
            <person name="Zhao Z."/>
        </authorList>
    </citation>
    <scope>NUCLEOTIDE SEQUENCE [LARGE SCALE GENOMIC DNA]</scope>
    <source>
        <strain evidence="7 8">HN897</strain>
    </source>
</reference>
<dbReference type="Gene3D" id="1.10.150.20">
    <property type="entry name" value="5' to 3' exonuclease, C-terminal subdomain"/>
    <property type="match status" value="1"/>
</dbReference>
<evidence type="ECO:0000313" key="7">
    <source>
        <dbReference type="EMBL" id="QIA64988.1"/>
    </source>
</evidence>
<dbReference type="Pfam" id="PF11799">
    <property type="entry name" value="IMS_C"/>
    <property type="match status" value="1"/>
</dbReference>
<evidence type="ECO:0000256" key="3">
    <source>
        <dbReference type="ARBA" id="ARBA00023199"/>
    </source>
</evidence>
<proteinExistence type="inferred from homology"/>
<keyword evidence="4" id="KW-0234">DNA repair</keyword>
<dbReference type="GO" id="GO:0006281">
    <property type="term" value="P:DNA repair"/>
    <property type="evidence" value="ECO:0007669"/>
    <property type="project" value="UniProtKB-KW"/>
</dbReference>